<keyword evidence="2" id="KW-0812">Transmembrane</keyword>
<keyword evidence="2" id="KW-1133">Transmembrane helix</keyword>
<dbReference type="AlphaFoldDB" id="A0AAD4V068"/>
<comment type="caution">
    <text evidence="3">The sequence shown here is derived from an EMBL/GenBank/DDBJ whole genome shotgun (WGS) entry which is preliminary data.</text>
</comment>
<feature type="transmembrane region" description="Helical" evidence="2">
    <location>
        <begin position="64"/>
        <end position="87"/>
    </location>
</feature>
<gene>
    <name evidence="3" type="ORF">L3X38_045079</name>
</gene>
<dbReference type="EMBL" id="JAJFAZ020000008">
    <property type="protein sequence ID" value="KAI5315903.1"/>
    <property type="molecule type" value="Genomic_DNA"/>
</dbReference>
<keyword evidence="2" id="KW-0472">Membrane</keyword>
<feature type="region of interest" description="Disordered" evidence="1">
    <location>
        <begin position="1"/>
        <end position="20"/>
    </location>
</feature>
<proteinExistence type="predicted"/>
<evidence type="ECO:0000313" key="4">
    <source>
        <dbReference type="Proteomes" id="UP001054821"/>
    </source>
</evidence>
<protein>
    <submittedName>
        <fullName evidence="3">Uncharacterized protein</fullName>
    </submittedName>
</protein>
<sequence>METMDTPSNVNPSKSLLGNPFSNSFAWYRDMWMDRKMIIEVTEKHREMSEAMAKISKAGRYSRIGLPVISLVPPGTVVVLMIGSKIVKSKTAFG</sequence>
<accession>A0AAD4V068</accession>
<evidence type="ECO:0000256" key="1">
    <source>
        <dbReference type="SAM" id="MobiDB-lite"/>
    </source>
</evidence>
<dbReference type="Proteomes" id="UP001054821">
    <property type="component" value="Chromosome 8"/>
</dbReference>
<name>A0AAD4V068_PRUDU</name>
<keyword evidence="4" id="KW-1185">Reference proteome</keyword>
<evidence type="ECO:0000313" key="3">
    <source>
        <dbReference type="EMBL" id="KAI5315903.1"/>
    </source>
</evidence>
<reference evidence="3 4" key="1">
    <citation type="journal article" date="2022" name="G3 (Bethesda)">
        <title>Whole-genome sequence and methylome profiling of the almond [Prunus dulcis (Mill.) D.A. Webb] cultivar 'Nonpareil'.</title>
        <authorList>
            <person name="D'Amico-Willman K.M."/>
            <person name="Ouma W.Z."/>
            <person name="Meulia T."/>
            <person name="Sideli G.M."/>
            <person name="Gradziel T.M."/>
            <person name="Fresnedo-Ramirez J."/>
        </authorList>
    </citation>
    <scope>NUCLEOTIDE SEQUENCE [LARGE SCALE GENOMIC DNA]</scope>
    <source>
        <strain evidence="3">Clone GOH B32 T37-40</strain>
    </source>
</reference>
<organism evidence="3 4">
    <name type="scientific">Prunus dulcis</name>
    <name type="common">Almond</name>
    <name type="synonym">Amygdalus dulcis</name>
    <dbReference type="NCBI Taxonomy" id="3755"/>
    <lineage>
        <taxon>Eukaryota</taxon>
        <taxon>Viridiplantae</taxon>
        <taxon>Streptophyta</taxon>
        <taxon>Embryophyta</taxon>
        <taxon>Tracheophyta</taxon>
        <taxon>Spermatophyta</taxon>
        <taxon>Magnoliopsida</taxon>
        <taxon>eudicotyledons</taxon>
        <taxon>Gunneridae</taxon>
        <taxon>Pentapetalae</taxon>
        <taxon>rosids</taxon>
        <taxon>fabids</taxon>
        <taxon>Rosales</taxon>
        <taxon>Rosaceae</taxon>
        <taxon>Amygdaloideae</taxon>
        <taxon>Amygdaleae</taxon>
        <taxon>Prunus</taxon>
    </lineage>
</organism>
<evidence type="ECO:0000256" key="2">
    <source>
        <dbReference type="SAM" id="Phobius"/>
    </source>
</evidence>